<evidence type="ECO:0000313" key="2">
    <source>
        <dbReference type="EMBL" id="AJE48591.1"/>
    </source>
</evidence>
<dbReference type="AlphaFoldDB" id="A0A0B5E6F8"/>
<name>A0A0B5E6F8_9RHOB</name>
<feature type="transmembrane region" description="Helical" evidence="1">
    <location>
        <begin position="113"/>
        <end position="135"/>
    </location>
</feature>
<dbReference type="OrthoDB" id="10006722at2"/>
<keyword evidence="1" id="KW-0472">Membrane</keyword>
<keyword evidence="3" id="KW-1185">Reference proteome</keyword>
<gene>
    <name evidence="2" type="ORF">P73_3876</name>
</gene>
<evidence type="ECO:0000256" key="1">
    <source>
        <dbReference type="SAM" id="Phobius"/>
    </source>
</evidence>
<organism evidence="2 3">
    <name type="scientific">Celeribacter indicus</name>
    <dbReference type="NCBI Taxonomy" id="1208324"/>
    <lineage>
        <taxon>Bacteria</taxon>
        <taxon>Pseudomonadati</taxon>
        <taxon>Pseudomonadota</taxon>
        <taxon>Alphaproteobacteria</taxon>
        <taxon>Rhodobacterales</taxon>
        <taxon>Roseobacteraceae</taxon>
        <taxon>Celeribacter</taxon>
    </lineage>
</organism>
<feature type="transmembrane region" description="Helical" evidence="1">
    <location>
        <begin position="147"/>
        <end position="165"/>
    </location>
</feature>
<keyword evidence="1" id="KW-1133">Transmembrane helix</keyword>
<protein>
    <submittedName>
        <fullName evidence="2">Uncharacterized protein</fullName>
    </submittedName>
</protein>
<dbReference type="Proteomes" id="UP000031521">
    <property type="component" value="Chromosome"/>
</dbReference>
<proteinExistence type="predicted"/>
<dbReference type="RefSeq" id="WP_052453429.1">
    <property type="nucleotide sequence ID" value="NZ_CP004393.1"/>
</dbReference>
<dbReference type="STRING" id="1208324.P73_3876"/>
<sequence>MFPGAINQFVERLFQPIALGALLLFLAPSVAALAAHGDPDWNFGEIDINPSQTLAAVLFFFLIGQVASVLGQSAFLLLRSRLEDGVPTFVRVARLVRGYPLLERRYDDIRFKVDLLCGLAGVGIVASLTELAAALPLLPVDPAPGRIAFGLVLALLSLSAARFHTREFLTHLRALSQETP</sequence>
<dbReference type="EMBL" id="CP004393">
    <property type="protein sequence ID" value="AJE48591.1"/>
    <property type="molecule type" value="Genomic_DNA"/>
</dbReference>
<keyword evidence="1" id="KW-0812">Transmembrane</keyword>
<feature type="transmembrane region" description="Helical" evidence="1">
    <location>
        <begin position="58"/>
        <end position="78"/>
    </location>
</feature>
<evidence type="ECO:0000313" key="3">
    <source>
        <dbReference type="Proteomes" id="UP000031521"/>
    </source>
</evidence>
<dbReference type="HOGENOM" id="CLU_1493639_0_0_5"/>
<reference evidence="2 3" key="1">
    <citation type="journal article" date="2014" name="Int. J. Syst. Evol. Microbiol.">
        <title>Celeribacter indicus sp. nov., a polycyclic aromatic hydrocarbon-degrading bacterium from deep-sea sediment and reclassification of Huaishuia halophila as Celeribacter halophilus comb. nov.</title>
        <authorList>
            <person name="Lai Q."/>
            <person name="Cao J."/>
            <person name="Yuan J."/>
            <person name="Li F."/>
            <person name="Shao Z."/>
        </authorList>
    </citation>
    <scope>NUCLEOTIDE SEQUENCE [LARGE SCALE GENOMIC DNA]</scope>
    <source>
        <strain evidence="2">P73</strain>
    </source>
</reference>
<dbReference type="KEGG" id="cid:P73_3876"/>
<accession>A0A0B5E6F8</accession>